<dbReference type="PROSITE" id="PS51462">
    <property type="entry name" value="NUDIX"/>
    <property type="match status" value="1"/>
</dbReference>
<comment type="caution">
    <text evidence="5">The sequence shown here is derived from an EMBL/GenBank/DDBJ whole genome shotgun (WGS) entry which is preliminary data.</text>
</comment>
<accession>A0A9W6UYD5</accession>
<gene>
    <name evidence="5" type="ORF">Arub01_43660</name>
</gene>
<dbReference type="GO" id="GO:0006203">
    <property type="term" value="P:dGTP catabolic process"/>
    <property type="evidence" value="ECO:0007669"/>
    <property type="project" value="TreeGrafter"/>
</dbReference>
<evidence type="ECO:0000256" key="2">
    <source>
        <dbReference type="ARBA" id="ARBA00022801"/>
    </source>
</evidence>
<evidence type="ECO:0000313" key="5">
    <source>
        <dbReference type="EMBL" id="GLW66122.1"/>
    </source>
</evidence>
<dbReference type="PRINTS" id="PR00502">
    <property type="entry name" value="NUDIXFAMILY"/>
</dbReference>
<dbReference type="EMBL" id="BSRZ01000012">
    <property type="protein sequence ID" value="GLW66122.1"/>
    <property type="molecule type" value="Genomic_DNA"/>
</dbReference>
<dbReference type="GO" id="GO:0005829">
    <property type="term" value="C:cytosol"/>
    <property type="evidence" value="ECO:0007669"/>
    <property type="project" value="TreeGrafter"/>
</dbReference>
<dbReference type="Pfam" id="PF00293">
    <property type="entry name" value="NUDIX"/>
    <property type="match status" value="1"/>
</dbReference>
<dbReference type="Gene3D" id="3.90.79.10">
    <property type="entry name" value="Nucleoside Triphosphate Pyrophosphohydrolase"/>
    <property type="match status" value="1"/>
</dbReference>
<dbReference type="SUPFAM" id="SSF55811">
    <property type="entry name" value="Nudix"/>
    <property type="match status" value="1"/>
</dbReference>
<dbReference type="GO" id="GO:0035539">
    <property type="term" value="F:8-oxo-7,8-dihydrodeoxyguanosine triphosphate pyrophosphatase activity"/>
    <property type="evidence" value="ECO:0007669"/>
    <property type="project" value="TreeGrafter"/>
</dbReference>
<protein>
    <submittedName>
        <fullName evidence="5">ADP-ribose pyrophosphatase</fullName>
    </submittedName>
</protein>
<dbReference type="PANTHER" id="PTHR16099">
    <property type="entry name" value="8-OXO-DGTP DIPHOSPHATES NUDT15"/>
    <property type="match status" value="1"/>
</dbReference>
<proteinExistence type="inferred from homology"/>
<dbReference type="InterPro" id="IPR000086">
    <property type="entry name" value="NUDIX_hydrolase_dom"/>
</dbReference>
<dbReference type="PROSITE" id="PS00893">
    <property type="entry name" value="NUDIX_BOX"/>
    <property type="match status" value="1"/>
</dbReference>
<reference evidence="5" key="1">
    <citation type="submission" date="2023-02" db="EMBL/GenBank/DDBJ databases">
        <title>Actinomadura rubrobrunea NBRC 14622.</title>
        <authorList>
            <person name="Ichikawa N."/>
            <person name="Sato H."/>
            <person name="Tonouchi N."/>
        </authorList>
    </citation>
    <scope>NUCLEOTIDE SEQUENCE</scope>
    <source>
        <strain evidence="5">NBRC 14622</strain>
    </source>
</reference>
<dbReference type="AlphaFoldDB" id="A0A9W6UYD5"/>
<comment type="similarity">
    <text evidence="1 3">Belongs to the Nudix hydrolase family.</text>
</comment>
<dbReference type="Proteomes" id="UP001165124">
    <property type="component" value="Unassembled WGS sequence"/>
</dbReference>
<dbReference type="CDD" id="cd04678">
    <property type="entry name" value="NUDIX_MTH2_Nudt15"/>
    <property type="match status" value="1"/>
</dbReference>
<dbReference type="RefSeq" id="WP_067909384.1">
    <property type="nucleotide sequence ID" value="NZ_BSRZ01000012.1"/>
</dbReference>
<sequence>MTAPREHPRQVVGVGALLLRPDGKVLIGHRIKQGEAASWCLPGGHVEPGETFEQAALREIAEETGIRAVTDARAFTVALRTDVEITHVTAGVVAETTNPQDQPTLLEPEVFDRWTWASPQSPPEPLFPATAALLHAWTNTPTPQGWNCYPIGALPDPATVPQNTR</sequence>
<evidence type="ECO:0000256" key="1">
    <source>
        <dbReference type="ARBA" id="ARBA00005582"/>
    </source>
</evidence>
<dbReference type="InterPro" id="IPR020084">
    <property type="entry name" value="NUDIX_hydrolase_CS"/>
</dbReference>
<name>A0A9W6UYD5_9ACTN</name>
<evidence type="ECO:0000313" key="6">
    <source>
        <dbReference type="Proteomes" id="UP001165124"/>
    </source>
</evidence>
<keyword evidence="2 3" id="KW-0378">Hydrolase</keyword>
<dbReference type="InterPro" id="IPR015797">
    <property type="entry name" value="NUDIX_hydrolase-like_dom_sf"/>
</dbReference>
<keyword evidence="6" id="KW-1185">Reference proteome</keyword>
<dbReference type="PANTHER" id="PTHR16099:SF5">
    <property type="entry name" value="NUCLEOTIDE TRIPHOSPHATE DIPHOSPHATASE NUDT15"/>
    <property type="match status" value="1"/>
</dbReference>
<organism evidence="5 6">
    <name type="scientific">Actinomadura rubrobrunea</name>
    <dbReference type="NCBI Taxonomy" id="115335"/>
    <lineage>
        <taxon>Bacteria</taxon>
        <taxon>Bacillati</taxon>
        <taxon>Actinomycetota</taxon>
        <taxon>Actinomycetes</taxon>
        <taxon>Streptosporangiales</taxon>
        <taxon>Thermomonosporaceae</taxon>
        <taxon>Actinomadura</taxon>
    </lineage>
</organism>
<dbReference type="InterPro" id="IPR020476">
    <property type="entry name" value="Nudix_hydrolase"/>
</dbReference>
<evidence type="ECO:0000256" key="3">
    <source>
        <dbReference type="RuleBase" id="RU003476"/>
    </source>
</evidence>
<evidence type="ECO:0000259" key="4">
    <source>
        <dbReference type="PROSITE" id="PS51462"/>
    </source>
</evidence>
<feature type="domain" description="Nudix hydrolase" evidence="4">
    <location>
        <begin position="9"/>
        <end position="140"/>
    </location>
</feature>